<gene>
    <name evidence="2" type="ORF">NITINOP_2027</name>
</gene>
<dbReference type="InterPro" id="IPR009875">
    <property type="entry name" value="PilZ_domain"/>
</dbReference>
<proteinExistence type="predicted"/>
<dbReference type="Gene3D" id="2.40.10.220">
    <property type="entry name" value="predicted glycosyltransferase like domains"/>
    <property type="match status" value="1"/>
</dbReference>
<protein>
    <recommendedName>
        <fullName evidence="1">PilZ domain-containing protein</fullName>
    </recommendedName>
</protein>
<dbReference type="Proteomes" id="UP000066284">
    <property type="component" value="Chromosome 1"/>
</dbReference>
<name>A0A0S4KRM6_9BACT</name>
<feature type="domain" description="PilZ" evidence="1">
    <location>
        <begin position="4"/>
        <end position="101"/>
    </location>
</feature>
<dbReference type="KEGG" id="nio:NITINOP_2027"/>
<reference evidence="3" key="1">
    <citation type="submission" date="2015-09" db="EMBL/GenBank/DDBJ databases">
        <authorList>
            <person name="Daims H."/>
        </authorList>
    </citation>
    <scope>NUCLEOTIDE SEQUENCE [LARGE SCALE GENOMIC DNA]</scope>
</reference>
<dbReference type="Pfam" id="PF07238">
    <property type="entry name" value="PilZ"/>
    <property type="match status" value="1"/>
</dbReference>
<evidence type="ECO:0000259" key="1">
    <source>
        <dbReference type="Pfam" id="PF07238"/>
    </source>
</evidence>
<dbReference type="GO" id="GO:0035438">
    <property type="term" value="F:cyclic-di-GMP binding"/>
    <property type="evidence" value="ECO:0007669"/>
    <property type="project" value="InterPro"/>
</dbReference>
<dbReference type="RefSeq" id="WP_062485035.1">
    <property type="nucleotide sequence ID" value="NZ_LN885086.1"/>
</dbReference>
<keyword evidence="3" id="KW-1185">Reference proteome</keyword>
<dbReference type="SUPFAM" id="SSF141371">
    <property type="entry name" value="PilZ domain-like"/>
    <property type="match status" value="1"/>
</dbReference>
<evidence type="ECO:0000313" key="3">
    <source>
        <dbReference type="Proteomes" id="UP000066284"/>
    </source>
</evidence>
<accession>A0A0S4KRM6</accession>
<organism evidence="2 3">
    <name type="scientific">Candidatus Nitrospira inopinata</name>
    <dbReference type="NCBI Taxonomy" id="1715989"/>
    <lineage>
        <taxon>Bacteria</taxon>
        <taxon>Pseudomonadati</taxon>
        <taxon>Nitrospirota</taxon>
        <taxon>Nitrospiria</taxon>
        <taxon>Nitrospirales</taxon>
        <taxon>Nitrospiraceae</taxon>
        <taxon>Nitrospira</taxon>
    </lineage>
</organism>
<dbReference type="AlphaFoldDB" id="A0A0S4KRM6"/>
<dbReference type="EMBL" id="LN885086">
    <property type="protein sequence ID" value="CUQ66999.1"/>
    <property type="molecule type" value="Genomic_DNA"/>
</dbReference>
<evidence type="ECO:0000313" key="2">
    <source>
        <dbReference type="EMBL" id="CUQ66999.1"/>
    </source>
</evidence>
<sequence length="113" mass="12827">MMVRRHHRFPVAIPVTLVHAQRERLRYTGTVKDLSQRGCRIESVIRPFTGMQVELHLQPPGESAPIMIGNATVRWTGSCGIGLEFLTVAPPQQERLNRLLERLSSHRRDLPPG</sequence>
<dbReference type="OrthoDB" id="9794070at2"/>